<evidence type="ECO:0000313" key="4">
    <source>
        <dbReference type="EMBL" id="CAD7244159.1"/>
    </source>
</evidence>
<protein>
    <recommendedName>
        <fullName evidence="3">GST C-terminal domain-containing protein</fullName>
    </recommendedName>
</protein>
<keyword evidence="5" id="KW-1185">Reference proteome</keyword>
<feature type="region of interest" description="Disordered" evidence="2">
    <location>
        <begin position="1"/>
        <end position="74"/>
    </location>
</feature>
<dbReference type="GO" id="GO:0006749">
    <property type="term" value="P:glutathione metabolic process"/>
    <property type="evidence" value="ECO:0007669"/>
    <property type="project" value="TreeGrafter"/>
</dbReference>
<feature type="compositionally biased region" description="Basic and acidic residues" evidence="2">
    <location>
        <begin position="47"/>
        <end position="57"/>
    </location>
</feature>
<dbReference type="GO" id="GO:0006559">
    <property type="term" value="P:L-phenylalanine catabolic process"/>
    <property type="evidence" value="ECO:0007669"/>
    <property type="project" value="TreeGrafter"/>
</dbReference>
<feature type="compositionally biased region" description="Basic and acidic residues" evidence="2">
    <location>
        <begin position="65"/>
        <end position="74"/>
    </location>
</feature>
<accession>A0A7R8X668</accession>
<dbReference type="PANTHER" id="PTHR42673:SF4">
    <property type="entry name" value="MALEYLACETOACETATE ISOMERASE"/>
    <property type="match status" value="1"/>
</dbReference>
<evidence type="ECO:0000256" key="2">
    <source>
        <dbReference type="SAM" id="MobiDB-lite"/>
    </source>
</evidence>
<name>A0A7R8X668_9CRUS</name>
<dbReference type="GO" id="GO:0016034">
    <property type="term" value="F:maleylacetoacetate isomerase activity"/>
    <property type="evidence" value="ECO:0007669"/>
    <property type="project" value="TreeGrafter"/>
</dbReference>
<dbReference type="GO" id="GO:0004364">
    <property type="term" value="F:glutathione transferase activity"/>
    <property type="evidence" value="ECO:0007669"/>
    <property type="project" value="TreeGrafter"/>
</dbReference>
<organism evidence="4">
    <name type="scientific">Darwinula stevensoni</name>
    <dbReference type="NCBI Taxonomy" id="69355"/>
    <lineage>
        <taxon>Eukaryota</taxon>
        <taxon>Metazoa</taxon>
        <taxon>Ecdysozoa</taxon>
        <taxon>Arthropoda</taxon>
        <taxon>Crustacea</taxon>
        <taxon>Oligostraca</taxon>
        <taxon>Ostracoda</taxon>
        <taxon>Podocopa</taxon>
        <taxon>Podocopida</taxon>
        <taxon>Darwinulocopina</taxon>
        <taxon>Darwinuloidea</taxon>
        <taxon>Darwinulidae</taxon>
        <taxon>Darwinula</taxon>
    </lineage>
</organism>
<dbReference type="FunFam" id="1.20.1050.10:FF:000010">
    <property type="entry name" value="Maleylacetoacetate isomerase isoform 1"/>
    <property type="match status" value="1"/>
</dbReference>
<feature type="region of interest" description="Disordered" evidence="2">
    <location>
        <begin position="116"/>
        <end position="138"/>
    </location>
</feature>
<dbReference type="InterPro" id="IPR010987">
    <property type="entry name" value="Glutathione-S-Trfase_C-like"/>
</dbReference>
<dbReference type="Proteomes" id="UP000677054">
    <property type="component" value="Unassembled WGS sequence"/>
</dbReference>
<feature type="compositionally biased region" description="Polar residues" evidence="2">
    <location>
        <begin position="254"/>
        <end position="266"/>
    </location>
</feature>
<dbReference type="Gene3D" id="1.20.1050.10">
    <property type="match status" value="1"/>
</dbReference>
<evidence type="ECO:0000313" key="5">
    <source>
        <dbReference type="Proteomes" id="UP000677054"/>
    </source>
</evidence>
<sequence length="499" mass="56380">MAPLRMVSKTRARSYKSPNAALVSLKESKTKKSPEKKLPRQKSLAGKGEKTTRKEAKITFAASIQEDKQSPTREAEINRTFLSPQASGEPTIKSKTLPEDVLEKIDLQALVAWREKRKQQKRERQKEKRKNEKILKKKTTEEPSLFGDNYIPLSVQRKDLKELGWPEKSMEVLAPTEADSSENRKSVDVKKGGKRRIIDPRLLYEMSEKFVEEMKKARSSGTLDQLIKENVQSVETYVIPGSGQVKAPPDLRDSTQSSEVSSTTDCPMNETFKGRAHKPTGKETTLQRRPQRYMVSSTSGAWNMTLMTKRNHVKPGLITEKWKPVHWKPHALHHHRTKFKGGGECELFVGDGEPWAEAVCGCIGVREICELIASGIQPMQNLRVLQQLKEEERQPWAASAIVRGFNGISNCQKFKFDVKCSLPTLEIILSQSAGKYCVGDNVTMADCCLVPQVYNARRFNVDMSEYPIITRINEELGQLDAFFAAHPNAQPDAPPEFRS</sequence>
<feature type="compositionally biased region" description="Basic and acidic residues" evidence="2">
    <location>
        <begin position="122"/>
        <end position="138"/>
    </location>
</feature>
<dbReference type="EMBL" id="LR900092">
    <property type="protein sequence ID" value="CAD7244159.1"/>
    <property type="molecule type" value="Genomic_DNA"/>
</dbReference>
<dbReference type="EMBL" id="CAJPEV010000575">
    <property type="protein sequence ID" value="CAG0886591.1"/>
    <property type="molecule type" value="Genomic_DNA"/>
</dbReference>
<proteinExistence type="inferred from homology"/>
<dbReference type="InterPro" id="IPR036282">
    <property type="entry name" value="Glutathione-S-Trfase_C_sf"/>
</dbReference>
<feature type="domain" description="GST C-terminal" evidence="3">
    <location>
        <begin position="358"/>
        <end position="495"/>
    </location>
</feature>
<dbReference type="PROSITE" id="PS50405">
    <property type="entry name" value="GST_CTER"/>
    <property type="match status" value="1"/>
</dbReference>
<dbReference type="AlphaFoldDB" id="A0A7R8X668"/>
<dbReference type="PANTHER" id="PTHR42673">
    <property type="entry name" value="MALEYLACETOACETATE ISOMERASE"/>
    <property type="match status" value="1"/>
</dbReference>
<gene>
    <name evidence="4" type="ORF">DSTB1V02_LOCUS4061</name>
</gene>
<comment type="similarity">
    <text evidence="1">Belongs to the GST superfamily. Zeta family.</text>
</comment>
<evidence type="ECO:0000256" key="1">
    <source>
        <dbReference type="ARBA" id="ARBA00010007"/>
    </source>
</evidence>
<reference evidence="4" key="1">
    <citation type="submission" date="2020-11" db="EMBL/GenBank/DDBJ databases">
        <authorList>
            <person name="Tran Van P."/>
        </authorList>
    </citation>
    <scope>NUCLEOTIDE SEQUENCE</scope>
</reference>
<dbReference type="GO" id="GO:0005739">
    <property type="term" value="C:mitochondrion"/>
    <property type="evidence" value="ECO:0007669"/>
    <property type="project" value="TreeGrafter"/>
</dbReference>
<dbReference type="CDD" id="cd03191">
    <property type="entry name" value="GST_C_Zeta"/>
    <property type="match status" value="1"/>
</dbReference>
<dbReference type="InterPro" id="IPR034330">
    <property type="entry name" value="GST_Zeta_C"/>
</dbReference>
<dbReference type="SUPFAM" id="SSF47616">
    <property type="entry name" value="GST C-terminal domain-like"/>
    <property type="match status" value="1"/>
</dbReference>
<evidence type="ECO:0000259" key="3">
    <source>
        <dbReference type="PROSITE" id="PS50405"/>
    </source>
</evidence>
<dbReference type="OrthoDB" id="202840at2759"/>
<feature type="compositionally biased region" description="Basic and acidic residues" evidence="2">
    <location>
        <begin position="26"/>
        <end position="38"/>
    </location>
</feature>
<feature type="region of interest" description="Disordered" evidence="2">
    <location>
        <begin position="240"/>
        <end position="289"/>
    </location>
</feature>